<comment type="caution">
    <text evidence="1">The sequence shown here is derived from an EMBL/GenBank/DDBJ whole genome shotgun (WGS) entry which is preliminary data.</text>
</comment>
<evidence type="ECO:0000313" key="2">
    <source>
        <dbReference type="Proteomes" id="UP001058124"/>
    </source>
</evidence>
<dbReference type="EMBL" id="BRLH01000005">
    <property type="protein sequence ID" value="GKX56373.1"/>
    <property type="molecule type" value="Genomic_DNA"/>
</dbReference>
<dbReference type="AlphaFoldDB" id="A0AAV5N4G0"/>
<proteinExistence type="predicted"/>
<reference evidence="1" key="1">
    <citation type="submission" date="2022-06" db="EMBL/GenBank/DDBJ databases">
        <title>Draft genome sequences of Leminorella grimontii str. JCM5902.</title>
        <authorList>
            <person name="Wakabayashi Y."/>
            <person name="Kojima K."/>
        </authorList>
    </citation>
    <scope>NUCLEOTIDE SEQUENCE</scope>
    <source>
        <strain evidence="1">JCM 5902</strain>
    </source>
</reference>
<evidence type="ECO:0000313" key="1">
    <source>
        <dbReference type="EMBL" id="GKX56373.1"/>
    </source>
</evidence>
<accession>A0AAV5N4G0</accession>
<organism evidence="1 2">
    <name type="scientific">Leminorella grimontii</name>
    <dbReference type="NCBI Taxonomy" id="82981"/>
    <lineage>
        <taxon>Bacteria</taxon>
        <taxon>Pseudomonadati</taxon>
        <taxon>Pseudomonadota</taxon>
        <taxon>Gammaproteobacteria</taxon>
        <taxon>Enterobacterales</taxon>
        <taxon>Budviciaceae</taxon>
        <taxon>Leminorella</taxon>
    </lineage>
</organism>
<dbReference type="Proteomes" id="UP001058124">
    <property type="component" value="Unassembled WGS sequence"/>
</dbReference>
<protein>
    <submittedName>
        <fullName evidence="1">Uncharacterized protein</fullName>
    </submittedName>
</protein>
<name>A0AAV5N4G0_9GAMM</name>
<gene>
    <name evidence="1" type="ORF">SOASR030_24850</name>
</gene>
<keyword evidence="2" id="KW-1185">Reference proteome</keyword>
<sequence length="194" mass="21661">MALCDGKYKEMYMSQLGKWLAFAAFVIVGGFSLSVQAGDPGPYRLAFVDISEPSYQDGQALAIELRKMDRLSEVQKEYCFLCNGAKDNYFIDVIYLYTLPVGLDIDDLRAAVGGDDEAKRRMQTVINRFVDYDGAGIDGLLIYLHQEGKVSVFTMDRKIGSKLLEESKPVKNRLLPSSLDTLLEKAAAKLERPV</sequence>